<evidence type="ECO:0000256" key="2">
    <source>
        <dbReference type="ARBA" id="ARBA00022475"/>
    </source>
</evidence>
<evidence type="ECO:0000256" key="1">
    <source>
        <dbReference type="ARBA" id="ARBA00004651"/>
    </source>
</evidence>
<feature type="transmembrane region" description="Helical" evidence="6">
    <location>
        <begin position="70"/>
        <end position="94"/>
    </location>
</feature>
<feature type="transmembrane region" description="Helical" evidence="6">
    <location>
        <begin position="28"/>
        <end position="49"/>
    </location>
</feature>
<dbReference type="Proteomes" id="UP000284763">
    <property type="component" value="Unassembled WGS sequence"/>
</dbReference>
<dbReference type="Gene3D" id="3.40.50.12370">
    <property type="match status" value="1"/>
</dbReference>
<dbReference type="Pfam" id="PF13520">
    <property type="entry name" value="AA_permease_2"/>
    <property type="match status" value="1"/>
</dbReference>
<dbReference type="GO" id="GO:0022857">
    <property type="term" value="F:transmembrane transporter activity"/>
    <property type="evidence" value="ECO:0007669"/>
    <property type="project" value="InterPro"/>
</dbReference>
<keyword evidence="3 6" id="KW-0812">Transmembrane</keyword>
<protein>
    <submittedName>
        <fullName evidence="8">Amino acid permease</fullName>
    </submittedName>
</protein>
<dbReference type="InterPro" id="IPR050367">
    <property type="entry name" value="APC_superfamily"/>
</dbReference>
<feature type="transmembrane region" description="Helical" evidence="6">
    <location>
        <begin position="114"/>
        <end position="138"/>
    </location>
</feature>
<dbReference type="CDD" id="cd00293">
    <property type="entry name" value="USP-like"/>
    <property type="match status" value="1"/>
</dbReference>
<feature type="transmembrane region" description="Helical" evidence="6">
    <location>
        <begin position="227"/>
        <end position="245"/>
    </location>
</feature>
<dbReference type="SUPFAM" id="SSF52402">
    <property type="entry name" value="Adenine nucleotide alpha hydrolases-like"/>
    <property type="match status" value="1"/>
</dbReference>
<dbReference type="PANTHER" id="PTHR42770:SF11">
    <property type="entry name" value="INNER MEMBRANE TRANSPORT PROTEIN YBAT"/>
    <property type="match status" value="1"/>
</dbReference>
<keyword evidence="2" id="KW-1003">Cell membrane</keyword>
<feature type="non-terminal residue" evidence="8">
    <location>
        <position position="508"/>
    </location>
</feature>
<dbReference type="InterPro" id="IPR002293">
    <property type="entry name" value="AA/rel_permease1"/>
</dbReference>
<accession>A0A424YUB0</accession>
<evidence type="ECO:0000256" key="4">
    <source>
        <dbReference type="ARBA" id="ARBA00022989"/>
    </source>
</evidence>
<comment type="caution">
    <text evidence="8">The sequence shown here is derived from an EMBL/GenBank/DDBJ whole genome shotgun (WGS) entry which is preliminary data.</text>
</comment>
<reference evidence="8 9" key="1">
    <citation type="submission" date="2018-08" db="EMBL/GenBank/DDBJ databases">
        <title>The metabolism and importance of syntrophic acetate oxidation coupled to methane or sulfide production in haloalkaline environments.</title>
        <authorList>
            <person name="Timmers P.H.A."/>
            <person name="Vavourakis C.D."/>
            <person name="Sorokin D.Y."/>
            <person name="Sinninghe Damste J.S."/>
            <person name="Muyzer G."/>
            <person name="Stams A.J.M."/>
            <person name="Plugge C.M."/>
        </authorList>
    </citation>
    <scope>NUCLEOTIDE SEQUENCE [LARGE SCALE GENOMIC DNA]</scope>
    <source>
        <strain evidence="8">MSAO_Arc3</strain>
    </source>
</reference>
<dbReference type="Pfam" id="PF00582">
    <property type="entry name" value="Usp"/>
    <property type="match status" value="1"/>
</dbReference>
<dbReference type="Gene3D" id="1.20.1740.10">
    <property type="entry name" value="Amino acid/polyamine transporter I"/>
    <property type="match status" value="1"/>
</dbReference>
<name>A0A424YUB0_9EURY</name>
<evidence type="ECO:0000259" key="7">
    <source>
        <dbReference type="Pfam" id="PF00582"/>
    </source>
</evidence>
<feature type="transmembrane region" description="Helical" evidence="6">
    <location>
        <begin position="192"/>
        <end position="211"/>
    </location>
</feature>
<evidence type="ECO:0000256" key="6">
    <source>
        <dbReference type="SAM" id="Phobius"/>
    </source>
</evidence>
<feature type="domain" description="UspA" evidence="7">
    <location>
        <begin position="298"/>
        <end position="429"/>
    </location>
</feature>
<evidence type="ECO:0000256" key="3">
    <source>
        <dbReference type="ARBA" id="ARBA00022692"/>
    </source>
</evidence>
<gene>
    <name evidence="8" type="ORF">D5R95_07075</name>
</gene>
<dbReference type="PANTHER" id="PTHR42770">
    <property type="entry name" value="AMINO ACID TRANSPORTER-RELATED"/>
    <property type="match status" value="1"/>
</dbReference>
<dbReference type="GO" id="GO:0005886">
    <property type="term" value="C:plasma membrane"/>
    <property type="evidence" value="ECO:0007669"/>
    <property type="project" value="UniProtKB-SubCell"/>
</dbReference>
<evidence type="ECO:0000313" key="8">
    <source>
        <dbReference type="EMBL" id="RQD82552.1"/>
    </source>
</evidence>
<dbReference type="EMBL" id="QZAB01000441">
    <property type="protein sequence ID" value="RQD82552.1"/>
    <property type="molecule type" value="Genomic_DNA"/>
</dbReference>
<keyword evidence="5 6" id="KW-0472">Membrane</keyword>
<evidence type="ECO:0000256" key="5">
    <source>
        <dbReference type="ARBA" id="ARBA00023136"/>
    </source>
</evidence>
<evidence type="ECO:0000313" key="9">
    <source>
        <dbReference type="Proteomes" id="UP000284763"/>
    </source>
</evidence>
<keyword evidence="4 6" id="KW-1133">Transmembrane helix</keyword>
<organism evidence="8 9">
    <name type="scientific">Methanosalsum natronophilum</name>
    <dbReference type="NCBI Taxonomy" id="768733"/>
    <lineage>
        <taxon>Archaea</taxon>
        <taxon>Methanobacteriati</taxon>
        <taxon>Methanobacteriota</taxon>
        <taxon>Stenosarchaea group</taxon>
        <taxon>Methanomicrobia</taxon>
        <taxon>Methanosarcinales</taxon>
        <taxon>Methanosarcinaceae</taxon>
        <taxon>Methanosalsum</taxon>
    </lineage>
</organism>
<feature type="transmembrane region" description="Helical" evidence="6">
    <location>
        <begin position="169"/>
        <end position="186"/>
    </location>
</feature>
<sequence>VICLFAILILFIIQGALMLDTTKFQPFVPYGYSSILATTGLIFISYLGITQLAAISEEVKDPSKNLPRAFIASVASVTILYTGVMIVINGMLPLEKAVVTSTPLVDVADIMMGNIGQIIIVFAGLLATISTANAAILASSRFPFAMGRDDLMPKWFVEIHNKYDTPYKAILVTGFFMLTLLLLFNVEQLAKLGSTFNILIFVLINLSAVILRRSSLEWYQPSFKDPFYPLTQIIGILGSLLLLPLIGLMPLAFALTVVVIGIMWYVYYGKEKAIPKYNVLDLIENDVLPVDSTVDRIKVLVPLANPEHEKDLLKLADKVGDEIVGLHVIRVPGQTTLLAAQEAYHENKLEIDDSLEKQFRECLRLPKHNHQYIVAFDHSVSNSILEQSEIEDVDIIVMGWHEVDRFHQTVGNVANKILTTSKRHILVLKGYLPLEIKNITVAYNEKDNSKYSFYLAKRLAMRTGSSIKILRIIDPDQNDEVKEEIREQVRKAAMNDEGFNITYEIKEK</sequence>
<comment type="subcellular location">
    <subcellularLocation>
        <location evidence="1">Cell membrane</location>
        <topology evidence="1">Multi-pass membrane protein</topology>
    </subcellularLocation>
</comment>
<feature type="non-terminal residue" evidence="8">
    <location>
        <position position="1"/>
    </location>
</feature>
<proteinExistence type="predicted"/>
<dbReference type="AlphaFoldDB" id="A0A424YUB0"/>
<dbReference type="InterPro" id="IPR006016">
    <property type="entry name" value="UspA"/>
</dbReference>